<evidence type="ECO:0000256" key="6">
    <source>
        <dbReference type="ARBA" id="ARBA00023136"/>
    </source>
</evidence>
<keyword evidence="3" id="KW-1003">Cell membrane</keyword>
<dbReference type="SUPFAM" id="SSF161098">
    <property type="entry name" value="MetI-like"/>
    <property type="match status" value="1"/>
</dbReference>
<evidence type="ECO:0000256" key="5">
    <source>
        <dbReference type="ARBA" id="ARBA00022989"/>
    </source>
</evidence>
<dbReference type="GO" id="GO:0055085">
    <property type="term" value="P:transmembrane transport"/>
    <property type="evidence" value="ECO:0007669"/>
    <property type="project" value="InterPro"/>
</dbReference>
<dbReference type="RefSeq" id="WP_271715414.1">
    <property type="nucleotide sequence ID" value="NZ_AP024169.1"/>
</dbReference>
<proteinExistence type="inferred from homology"/>
<evidence type="ECO:0000313" key="10">
    <source>
        <dbReference type="Proteomes" id="UP000595897"/>
    </source>
</evidence>
<feature type="transmembrane region" description="Helical" evidence="7">
    <location>
        <begin position="512"/>
        <end position="533"/>
    </location>
</feature>
<dbReference type="PROSITE" id="PS00626">
    <property type="entry name" value="RCC1_2"/>
    <property type="match status" value="1"/>
</dbReference>
<comment type="similarity">
    <text evidence="7">Belongs to the binding-protein-dependent transport system permease family.</text>
</comment>
<feature type="transmembrane region" description="Helical" evidence="7">
    <location>
        <begin position="395"/>
        <end position="423"/>
    </location>
</feature>
<reference evidence="9 10" key="1">
    <citation type="submission" date="2020-11" db="EMBL/GenBank/DDBJ databases">
        <title>Draft genome sequencing of a Lachnospiraceae strain isolated from anoxic soil subjected to BSD treatment.</title>
        <authorList>
            <person name="Uek A."/>
            <person name="Tonouchi A."/>
        </authorList>
    </citation>
    <scope>NUCLEOTIDE SEQUENCE [LARGE SCALE GENOMIC DNA]</scope>
    <source>
        <strain evidence="9 10">TB5</strain>
    </source>
</reference>
<keyword evidence="2 7" id="KW-0813">Transport</keyword>
<dbReference type="PANTHER" id="PTHR43386:SF1">
    <property type="entry name" value="D,D-DIPEPTIDE TRANSPORT SYSTEM PERMEASE PROTEIN DDPC-RELATED"/>
    <property type="match status" value="1"/>
</dbReference>
<feature type="transmembrane region" description="Helical" evidence="7">
    <location>
        <begin position="52"/>
        <end position="74"/>
    </location>
</feature>
<dbReference type="Gene3D" id="2.130.10.30">
    <property type="entry name" value="Regulator of chromosome condensation 1/beta-lactamase-inhibitor protein II"/>
    <property type="match status" value="2"/>
</dbReference>
<dbReference type="InterPro" id="IPR035906">
    <property type="entry name" value="MetI-like_sf"/>
</dbReference>
<organism evidence="9 10">
    <name type="scientific">Anaeromicropila herbilytica</name>
    <dbReference type="NCBI Taxonomy" id="2785025"/>
    <lineage>
        <taxon>Bacteria</taxon>
        <taxon>Bacillati</taxon>
        <taxon>Bacillota</taxon>
        <taxon>Clostridia</taxon>
        <taxon>Lachnospirales</taxon>
        <taxon>Lachnospiraceae</taxon>
        <taxon>Anaeromicropila</taxon>
    </lineage>
</organism>
<dbReference type="Gene3D" id="1.10.3720.10">
    <property type="entry name" value="MetI-like"/>
    <property type="match status" value="1"/>
</dbReference>
<sequence>MSKNSKKKSTLSLIFSRLLFGQKERVETSVLEEEQVHSPMKTIVRNFKNNKLSMTGLIIFVTMFLIVFIGPNFLKLDLSYQEVTQQNIAPTSSLMKVPSKLKGHVKQIAIGSTFSVGLSDDGKVYTWGKPKEKMIKTMPSQEEMGKVVQIAAGLDHALALNSEGKLFSWGNDRFHLGSLPLDVQGVTNIKQIAAGYQFSIIVTDDGKAFGWGNTNVIDFNVGKYQGQIDKVVVASSGVIGLTKDGKVISLMTKENGYSRIPQDLGKVVDIASTSNAIAAVGDDGKVTVWGNITKNVDKVPQIDGKVVSIAAGRYHFTAITDDGKTYSWGANNFKQSTVPSSIQKADVKAVFSGYYQNYAITKDGSVLTWGLKGYVFGSDGMGRDMLTRLISGGRLTMTIGAIAVIISTIIGVTIGGISGYYGGKIDMFLMRLQEVVAGIPFLPFAMILSAIVGNRISETQRIALIMVILGLLSWPSLCRLVRAQVFAEREKEFVTAAKAMGVKENLIVFKHILPNVISVIIVNATLDFASAMLTESTLSYLGFGVIEPNPTWGNMLNGSNSGVVIQEYWWRWVIPAVALGLATICINIIGDGLRDAIDPKSQER</sequence>
<keyword evidence="10" id="KW-1185">Reference proteome</keyword>
<name>A0A7R7EK07_9FIRM</name>
<dbReference type="InterPro" id="IPR009091">
    <property type="entry name" value="RCC1/BLIP-II"/>
</dbReference>
<feature type="domain" description="ABC transmembrane type-1" evidence="8">
    <location>
        <begin position="393"/>
        <end position="590"/>
    </location>
</feature>
<dbReference type="SUPFAM" id="SSF50985">
    <property type="entry name" value="RCC1/BLIP-II"/>
    <property type="match status" value="2"/>
</dbReference>
<dbReference type="AlphaFoldDB" id="A0A7R7EK07"/>
<evidence type="ECO:0000256" key="4">
    <source>
        <dbReference type="ARBA" id="ARBA00022692"/>
    </source>
</evidence>
<keyword evidence="4 7" id="KW-0812">Transmembrane</keyword>
<keyword evidence="5 7" id="KW-1133">Transmembrane helix</keyword>
<keyword evidence="6 7" id="KW-0472">Membrane</keyword>
<dbReference type="InterPro" id="IPR000408">
    <property type="entry name" value="Reg_chr_condens"/>
</dbReference>
<feature type="transmembrane region" description="Helical" evidence="7">
    <location>
        <begin position="435"/>
        <end position="456"/>
    </location>
</feature>
<dbReference type="KEGG" id="ahb:bsdtb5_14690"/>
<dbReference type="Pfam" id="PF12911">
    <property type="entry name" value="OppC_N"/>
    <property type="match status" value="1"/>
</dbReference>
<dbReference type="Proteomes" id="UP000595897">
    <property type="component" value="Chromosome"/>
</dbReference>
<dbReference type="InterPro" id="IPR050366">
    <property type="entry name" value="BP-dependent_transpt_permease"/>
</dbReference>
<evidence type="ECO:0000256" key="1">
    <source>
        <dbReference type="ARBA" id="ARBA00004651"/>
    </source>
</evidence>
<feature type="transmembrane region" description="Helical" evidence="7">
    <location>
        <begin position="569"/>
        <end position="590"/>
    </location>
</feature>
<evidence type="ECO:0000256" key="7">
    <source>
        <dbReference type="RuleBase" id="RU363032"/>
    </source>
</evidence>
<dbReference type="InterPro" id="IPR000515">
    <property type="entry name" value="MetI-like"/>
</dbReference>
<dbReference type="Pfam" id="PF13540">
    <property type="entry name" value="RCC1_2"/>
    <property type="match status" value="4"/>
</dbReference>
<dbReference type="PANTHER" id="PTHR43386">
    <property type="entry name" value="OLIGOPEPTIDE TRANSPORT SYSTEM PERMEASE PROTEIN APPC"/>
    <property type="match status" value="1"/>
</dbReference>
<dbReference type="EMBL" id="AP024169">
    <property type="protein sequence ID" value="BCN30174.1"/>
    <property type="molecule type" value="Genomic_DNA"/>
</dbReference>
<dbReference type="PROSITE" id="PS50928">
    <property type="entry name" value="ABC_TM1"/>
    <property type="match status" value="1"/>
</dbReference>
<evidence type="ECO:0000259" key="8">
    <source>
        <dbReference type="PROSITE" id="PS50928"/>
    </source>
</evidence>
<gene>
    <name evidence="9" type="ORF">bsdtb5_14690</name>
</gene>
<dbReference type="PROSITE" id="PS50012">
    <property type="entry name" value="RCC1_3"/>
    <property type="match status" value="3"/>
</dbReference>
<dbReference type="GO" id="GO:0005886">
    <property type="term" value="C:plasma membrane"/>
    <property type="evidence" value="ECO:0007669"/>
    <property type="project" value="UniProtKB-SubCell"/>
</dbReference>
<dbReference type="InterPro" id="IPR025966">
    <property type="entry name" value="OppC_N"/>
</dbReference>
<accession>A0A7R7EK07</accession>
<evidence type="ECO:0000313" key="9">
    <source>
        <dbReference type="EMBL" id="BCN30174.1"/>
    </source>
</evidence>
<comment type="subcellular location">
    <subcellularLocation>
        <location evidence="1 7">Cell membrane</location>
        <topology evidence="1 7">Multi-pass membrane protein</topology>
    </subcellularLocation>
</comment>
<feature type="transmembrane region" description="Helical" evidence="7">
    <location>
        <begin position="462"/>
        <end position="481"/>
    </location>
</feature>
<evidence type="ECO:0000256" key="2">
    <source>
        <dbReference type="ARBA" id="ARBA00022448"/>
    </source>
</evidence>
<dbReference type="Pfam" id="PF00528">
    <property type="entry name" value="BPD_transp_1"/>
    <property type="match status" value="1"/>
</dbReference>
<protein>
    <recommendedName>
        <fullName evidence="8">ABC transmembrane type-1 domain-containing protein</fullName>
    </recommendedName>
</protein>
<dbReference type="CDD" id="cd06261">
    <property type="entry name" value="TM_PBP2"/>
    <property type="match status" value="1"/>
</dbReference>
<evidence type="ECO:0000256" key="3">
    <source>
        <dbReference type="ARBA" id="ARBA00022475"/>
    </source>
</evidence>